<dbReference type="Proteomes" id="UP000605846">
    <property type="component" value="Unassembled WGS sequence"/>
</dbReference>
<gene>
    <name evidence="2" type="ORF">EC973_008904</name>
</gene>
<dbReference type="SUPFAM" id="SSF53335">
    <property type="entry name" value="S-adenosyl-L-methionine-dependent methyltransferases"/>
    <property type="match status" value="1"/>
</dbReference>
<dbReference type="InterPro" id="IPR029063">
    <property type="entry name" value="SAM-dependent_MTases_sf"/>
</dbReference>
<keyword evidence="3" id="KW-1185">Reference proteome</keyword>
<sequence>MLSTDEIDTTPVPDKREYHEVADSTYWLPKDEEEQSRLTGDMASAYPNSTFIGVDIVQVVNPSLMSDKVKFQYGNILHGLEFEDSTFDLVNMRFFVFALKSEEWPVAIKEVLRVTKPRGIIQMMEPEFKIPENAIVRSAFTAVMEASMARGQDPYIINKLEKHIEETGAKIIEREEKTVNLSSPTALAKKCTWSRIQGIKSVLPVVGPKLGLHSKEDEQRFLDETLKAIQTSNVYSSIRGNAYKRSYRRKVFDCLHTAMVAKSMVE</sequence>
<evidence type="ECO:0000259" key="1">
    <source>
        <dbReference type="Pfam" id="PF08241"/>
    </source>
</evidence>
<accession>A0A8H7BWC5</accession>
<organism evidence="2 3">
    <name type="scientific">Apophysomyces ossiformis</name>
    <dbReference type="NCBI Taxonomy" id="679940"/>
    <lineage>
        <taxon>Eukaryota</taxon>
        <taxon>Fungi</taxon>
        <taxon>Fungi incertae sedis</taxon>
        <taxon>Mucoromycota</taxon>
        <taxon>Mucoromycotina</taxon>
        <taxon>Mucoromycetes</taxon>
        <taxon>Mucorales</taxon>
        <taxon>Mucorineae</taxon>
        <taxon>Mucoraceae</taxon>
        <taxon>Apophysomyces</taxon>
    </lineage>
</organism>
<dbReference type="InterPro" id="IPR013216">
    <property type="entry name" value="Methyltransf_11"/>
</dbReference>
<evidence type="ECO:0000313" key="2">
    <source>
        <dbReference type="EMBL" id="KAF7726324.1"/>
    </source>
</evidence>
<protein>
    <recommendedName>
        <fullName evidence="1">Methyltransferase type 11 domain-containing protein</fullName>
    </recommendedName>
</protein>
<reference evidence="2" key="1">
    <citation type="submission" date="2020-01" db="EMBL/GenBank/DDBJ databases">
        <title>Genome Sequencing of Three Apophysomyces-Like Fungal Strains Confirms a Novel Fungal Genus in the Mucoromycota with divergent Burkholderia-like Endosymbiotic Bacteria.</title>
        <authorList>
            <person name="Stajich J.E."/>
            <person name="Macias A.M."/>
            <person name="Carter-House D."/>
            <person name="Lovett B."/>
            <person name="Kasson L.R."/>
            <person name="Berry K."/>
            <person name="Grigoriev I."/>
            <person name="Chang Y."/>
            <person name="Spatafora J."/>
            <person name="Kasson M.T."/>
        </authorList>
    </citation>
    <scope>NUCLEOTIDE SEQUENCE</scope>
    <source>
        <strain evidence="2">NRRL A-21654</strain>
    </source>
</reference>
<dbReference type="AlphaFoldDB" id="A0A8H7BWC5"/>
<evidence type="ECO:0000313" key="3">
    <source>
        <dbReference type="Proteomes" id="UP000605846"/>
    </source>
</evidence>
<proteinExistence type="predicted"/>
<dbReference type="OrthoDB" id="2013972at2759"/>
<dbReference type="CDD" id="cd02440">
    <property type="entry name" value="AdoMet_MTases"/>
    <property type="match status" value="1"/>
</dbReference>
<dbReference type="EMBL" id="JABAYA010000080">
    <property type="protein sequence ID" value="KAF7726324.1"/>
    <property type="molecule type" value="Genomic_DNA"/>
</dbReference>
<name>A0A8H7BWC5_9FUNG</name>
<dbReference type="Pfam" id="PF08241">
    <property type="entry name" value="Methyltransf_11"/>
    <property type="match status" value="1"/>
</dbReference>
<feature type="domain" description="Methyltransferase type 11" evidence="1">
    <location>
        <begin position="46"/>
        <end position="121"/>
    </location>
</feature>
<dbReference type="Gene3D" id="3.40.50.150">
    <property type="entry name" value="Vaccinia Virus protein VP39"/>
    <property type="match status" value="1"/>
</dbReference>
<comment type="caution">
    <text evidence="2">The sequence shown here is derived from an EMBL/GenBank/DDBJ whole genome shotgun (WGS) entry which is preliminary data.</text>
</comment>
<dbReference type="GO" id="GO:0008757">
    <property type="term" value="F:S-adenosylmethionine-dependent methyltransferase activity"/>
    <property type="evidence" value="ECO:0007669"/>
    <property type="project" value="InterPro"/>
</dbReference>